<evidence type="ECO:0000256" key="1">
    <source>
        <dbReference type="SAM" id="MobiDB-lite"/>
    </source>
</evidence>
<keyword evidence="2" id="KW-1185">Reference proteome</keyword>
<gene>
    <name evidence="3" type="primary">LOC112053644</name>
</gene>
<protein>
    <submittedName>
        <fullName evidence="3">Uncharacterized protein LOC112053644</fullName>
    </submittedName>
</protein>
<dbReference type="Gene3D" id="1.20.58.70">
    <property type="match status" value="1"/>
</dbReference>
<reference evidence="3" key="1">
    <citation type="submission" date="2025-08" db="UniProtKB">
        <authorList>
            <consortium name="RefSeq"/>
        </authorList>
    </citation>
    <scope>IDENTIFICATION</scope>
</reference>
<dbReference type="Proteomes" id="UP001652582">
    <property type="component" value="Chromosome 15"/>
</dbReference>
<organism evidence="2 3">
    <name type="scientific">Bicyclus anynana</name>
    <name type="common">Squinting bush brown butterfly</name>
    <dbReference type="NCBI Taxonomy" id="110368"/>
    <lineage>
        <taxon>Eukaryota</taxon>
        <taxon>Metazoa</taxon>
        <taxon>Ecdysozoa</taxon>
        <taxon>Arthropoda</taxon>
        <taxon>Hexapoda</taxon>
        <taxon>Insecta</taxon>
        <taxon>Pterygota</taxon>
        <taxon>Neoptera</taxon>
        <taxon>Endopterygota</taxon>
        <taxon>Lepidoptera</taxon>
        <taxon>Glossata</taxon>
        <taxon>Ditrysia</taxon>
        <taxon>Papilionoidea</taxon>
        <taxon>Nymphalidae</taxon>
        <taxon>Satyrinae</taxon>
        <taxon>Satyrini</taxon>
        <taxon>Mycalesina</taxon>
        <taxon>Bicyclus</taxon>
    </lineage>
</organism>
<evidence type="ECO:0000313" key="2">
    <source>
        <dbReference type="Proteomes" id="UP001652582"/>
    </source>
</evidence>
<dbReference type="GeneID" id="112053644"/>
<dbReference type="InterPro" id="IPR010989">
    <property type="entry name" value="SNARE"/>
</dbReference>
<feature type="compositionally biased region" description="Basic and acidic residues" evidence="1">
    <location>
        <begin position="1"/>
        <end position="11"/>
    </location>
</feature>
<proteinExistence type="predicted"/>
<feature type="region of interest" description="Disordered" evidence="1">
    <location>
        <begin position="1"/>
        <end position="32"/>
    </location>
</feature>
<dbReference type="SUPFAM" id="SSF47661">
    <property type="entry name" value="t-snare proteins"/>
    <property type="match status" value="1"/>
</dbReference>
<dbReference type="RefSeq" id="XP_052741802.1">
    <property type="nucleotide sequence ID" value="XM_052885842.1"/>
</dbReference>
<name>A0ABM3LRV5_BICAN</name>
<feature type="compositionally biased region" description="Low complexity" evidence="1">
    <location>
        <begin position="17"/>
        <end position="30"/>
    </location>
</feature>
<evidence type="ECO:0000313" key="3">
    <source>
        <dbReference type="RefSeq" id="XP_052741802.1"/>
    </source>
</evidence>
<accession>A0ABM3LRV5</accession>
<sequence length="188" mass="20884">MRSKDRLDELRHRARQAGLAPDATPDATPEPCAPHRSDIEELLREVEPVRAWILDVERNTQLVRRLHADPAYHGDPLLQEQLDALVTASNALGLKVCGALRQLEARARAGGGGGARARMARLQYAATRRLFDDALARHQRALAALHDQQHLLLREQLRLSTCLSLCHRHSLVASLSAACDCRGRRCCS</sequence>